<feature type="coiled-coil region" evidence="1">
    <location>
        <begin position="135"/>
        <end position="169"/>
    </location>
</feature>
<evidence type="ECO:0000313" key="4">
    <source>
        <dbReference type="Proteomes" id="UP000244803"/>
    </source>
</evidence>
<protein>
    <submittedName>
        <fullName evidence="3">Uncharacterized protein</fullName>
    </submittedName>
</protein>
<dbReference type="OrthoDB" id="10541021at2759"/>
<feature type="region of interest" description="Disordered" evidence="2">
    <location>
        <begin position="59"/>
        <end position="83"/>
    </location>
</feature>
<sequence>MKLHVLKLNVVTAICIVFMIFVSKSAPNDPRRRISSFNGRIFRNRKERTVRLMDDTDDVHDMDESETMGQEHTPGEYEEVPLDEQEEKANEQIKDKKVKENIIDESLVRRFIRMVRMKKKEPVTEVSYIKNENGIELLGKNNEEKKEKKEQEEKKKEIVENKVDKKEAVLTGIKTEIGTERLPQKKVVVVDTHEELAVPGGSKDYPKIIEELEQAQLCKNKKGNKVKEAIKVGGKDNKQKNKGVETRL</sequence>
<dbReference type="AlphaFoldDB" id="A0A976MA40"/>
<reference evidence="3" key="1">
    <citation type="submission" date="2022-07" db="EMBL/GenBank/DDBJ databases">
        <title>Evaluation of T. orientalis genome assembly methods using nanopore sequencing and analysis of variation between genomes.</title>
        <authorList>
            <person name="Yam J."/>
            <person name="Micallef M.L."/>
            <person name="Liu M."/>
            <person name="Djordjevic S.P."/>
            <person name="Bogema D.R."/>
            <person name="Jenkins C."/>
        </authorList>
    </citation>
    <scope>NUCLEOTIDE SEQUENCE</scope>
    <source>
        <strain evidence="3">Fish Creek</strain>
    </source>
</reference>
<dbReference type="Proteomes" id="UP000244803">
    <property type="component" value="Chromosome 2"/>
</dbReference>
<feature type="region of interest" description="Disordered" evidence="2">
    <location>
        <begin position="229"/>
        <end position="248"/>
    </location>
</feature>
<organism evidence="3 4">
    <name type="scientific">Theileria orientalis</name>
    <dbReference type="NCBI Taxonomy" id="68886"/>
    <lineage>
        <taxon>Eukaryota</taxon>
        <taxon>Sar</taxon>
        <taxon>Alveolata</taxon>
        <taxon>Apicomplexa</taxon>
        <taxon>Aconoidasida</taxon>
        <taxon>Piroplasmida</taxon>
        <taxon>Theileriidae</taxon>
        <taxon>Theileria</taxon>
    </lineage>
</organism>
<proteinExistence type="predicted"/>
<evidence type="ECO:0000256" key="2">
    <source>
        <dbReference type="SAM" id="MobiDB-lite"/>
    </source>
</evidence>
<dbReference type="EMBL" id="CP056068">
    <property type="protein sequence ID" value="UKJ90099.1"/>
    <property type="molecule type" value="Genomic_DNA"/>
</dbReference>
<evidence type="ECO:0000256" key="1">
    <source>
        <dbReference type="SAM" id="Coils"/>
    </source>
</evidence>
<evidence type="ECO:0000313" key="3">
    <source>
        <dbReference type="EMBL" id="UKJ90099.1"/>
    </source>
</evidence>
<gene>
    <name evidence="3" type="ORF">MACJ_001027</name>
</gene>
<keyword evidence="1" id="KW-0175">Coiled coil</keyword>
<name>A0A976MA40_THEOR</name>
<accession>A0A976MA40</accession>